<feature type="compositionally biased region" description="Polar residues" evidence="5">
    <location>
        <begin position="506"/>
        <end position="515"/>
    </location>
</feature>
<evidence type="ECO:0000256" key="4">
    <source>
        <dbReference type="PROSITE-ProRule" id="PRU00207"/>
    </source>
</evidence>
<sequence>MDLPTNNVELVPEKETIEDGKEGCPAFHCDLYDIEIVYKITHVFLQGLAAACVDSTTGGIFRSPASVAVDLRKEMIDYLTQRSESFVAESLILEDGTEVSDHPYDIISDFVDDFSSSKRNFFSRVSGWLLSEKREDKIDDFVQEMEENGFWLTDRREVIAQTLVKNVDFKNTFHCDKKFNKTEELAEHVVNCDFRSMNCKNEGCTVVFCARHMENHDSVCPFKIIPCEQKCSDSIMRREMDRHCITVCPMKLVNCPFYAIGCQSTIPRSMIQQHCSDDLHFHLLYALKNIHKGAAEEDLKHRVDQILQSSSSQLKAARDARSLTLRVRDLDAKLGPLEVSTAKKVSEDSTEATNNITDKSTETVNKAIEESSEDGNGGIEKSINTINKISEESSEAANYITDKSTEAANNMTDKSTSAVNKAIEESSEDGNGGVEKSINTINKIGEESSEAANYITDKSTEAANNMTDKSTDAINKAIEESSEAGNGGGVEKTTNMTKKVGEKSTEAANNITYKSSEAIKKENEESSEAGNYVTEKSTNTTNKVGEEYTEAAKNITDKSTETLNKAIEESSEAGNDVIQNSTNSTNNVGEEATETSNLTSHASEEAKSQI</sequence>
<feature type="compositionally biased region" description="Polar residues" evidence="5">
    <location>
        <begin position="534"/>
        <end position="543"/>
    </location>
</feature>
<evidence type="ECO:0000256" key="1">
    <source>
        <dbReference type="ARBA" id="ARBA00022723"/>
    </source>
</evidence>
<protein>
    <recommendedName>
        <fullName evidence="6">TRAF-type domain-containing protein</fullName>
    </recommendedName>
</protein>
<gene>
    <name evidence="7" type="ORF">GH714_037133</name>
</gene>
<dbReference type="GO" id="GO:0008270">
    <property type="term" value="F:zinc ion binding"/>
    <property type="evidence" value="ECO:0007669"/>
    <property type="project" value="UniProtKB-KW"/>
</dbReference>
<dbReference type="Proteomes" id="UP000467840">
    <property type="component" value="Chromosome 8"/>
</dbReference>
<evidence type="ECO:0000256" key="3">
    <source>
        <dbReference type="ARBA" id="ARBA00022833"/>
    </source>
</evidence>
<dbReference type="Pfam" id="PF02176">
    <property type="entry name" value="zf-TRAF"/>
    <property type="match status" value="1"/>
</dbReference>
<keyword evidence="8" id="KW-1185">Reference proteome</keyword>
<feature type="compositionally biased region" description="Polar residues" evidence="5">
    <location>
        <begin position="577"/>
        <end position="601"/>
    </location>
</feature>
<keyword evidence="3 4" id="KW-0862">Zinc</keyword>
<reference evidence="7 8" key="1">
    <citation type="journal article" date="2020" name="Mol. Plant">
        <title>The Chromosome-Based Rubber Tree Genome Provides New Insights into Spurge Genome Evolution and Rubber Biosynthesis.</title>
        <authorList>
            <person name="Liu J."/>
            <person name="Shi C."/>
            <person name="Shi C.C."/>
            <person name="Li W."/>
            <person name="Zhang Q.J."/>
            <person name="Zhang Y."/>
            <person name="Li K."/>
            <person name="Lu H.F."/>
            <person name="Shi C."/>
            <person name="Zhu S.T."/>
            <person name="Xiao Z.Y."/>
            <person name="Nan H."/>
            <person name="Yue Y."/>
            <person name="Zhu X.G."/>
            <person name="Wu Y."/>
            <person name="Hong X.N."/>
            <person name="Fan G.Y."/>
            <person name="Tong Y."/>
            <person name="Zhang D."/>
            <person name="Mao C.L."/>
            <person name="Liu Y.L."/>
            <person name="Hao S.J."/>
            <person name="Liu W.Q."/>
            <person name="Lv M.Q."/>
            <person name="Zhang H.B."/>
            <person name="Liu Y."/>
            <person name="Hu-Tang G.R."/>
            <person name="Wang J.P."/>
            <person name="Wang J.H."/>
            <person name="Sun Y.H."/>
            <person name="Ni S.B."/>
            <person name="Chen W.B."/>
            <person name="Zhang X.C."/>
            <person name="Jiao Y.N."/>
            <person name="Eichler E.E."/>
            <person name="Li G.H."/>
            <person name="Liu X."/>
            <person name="Gao L.Z."/>
        </authorList>
    </citation>
    <scope>NUCLEOTIDE SEQUENCE [LARGE SCALE GENOMIC DNA]</scope>
    <source>
        <strain evidence="8">cv. GT1</strain>
        <tissue evidence="7">Leaf</tissue>
    </source>
</reference>
<dbReference type="PANTHER" id="PTHR10131:SF161">
    <property type="entry name" value="F26K24.24 PROTEIN"/>
    <property type="match status" value="1"/>
</dbReference>
<evidence type="ECO:0000259" key="6">
    <source>
        <dbReference type="PROSITE" id="PS50145"/>
    </source>
</evidence>
<dbReference type="PANTHER" id="PTHR10131">
    <property type="entry name" value="TNF RECEPTOR ASSOCIATED FACTOR"/>
    <property type="match status" value="1"/>
</dbReference>
<organism evidence="7 8">
    <name type="scientific">Hevea brasiliensis</name>
    <name type="common">Para rubber tree</name>
    <name type="synonym">Siphonia brasiliensis</name>
    <dbReference type="NCBI Taxonomy" id="3981"/>
    <lineage>
        <taxon>Eukaryota</taxon>
        <taxon>Viridiplantae</taxon>
        <taxon>Streptophyta</taxon>
        <taxon>Embryophyta</taxon>
        <taxon>Tracheophyta</taxon>
        <taxon>Spermatophyta</taxon>
        <taxon>Magnoliopsida</taxon>
        <taxon>eudicotyledons</taxon>
        <taxon>Gunneridae</taxon>
        <taxon>Pentapetalae</taxon>
        <taxon>rosids</taxon>
        <taxon>fabids</taxon>
        <taxon>Malpighiales</taxon>
        <taxon>Euphorbiaceae</taxon>
        <taxon>Crotonoideae</taxon>
        <taxon>Micrandreae</taxon>
        <taxon>Hevea</taxon>
    </lineage>
</organism>
<dbReference type="Gene3D" id="3.30.40.10">
    <property type="entry name" value="Zinc/RING finger domain, C3HC4 (zinc finger)"/>
    <property type="match status" value="1"/>
</dbReference>
<feature type="region of interest" description="Disordered" evidence="5">
    <location>
        <begin position="479"/>
        <end position="610"/>
    </location>
</feature>
<evidence type="ECO:0000313" key="8">
    <source>
        <dbReference type="Proteomes" id="UP000467840"/>
    </source>
</evidence>
<dbReference type="InterPro" id="IPR001293">
    <property type="entry name" value="Znf_TRAF"/>
</dbReference>
<dbReference type="AlphaFoldDB" id="A0A6A6KLA6"/>
<evidence type="ECO:0000256" key="2">
    <source>
        <dbReference type="ARBA" id="ARBA00022771"/>
    </source>
</evidence>
<feature type="domain" description="TRAF-type" evidence="6">
    <location>
        <begin position="216"/>
        <end position="272"/>
    </location>
</feature>
<keyword evidence="2 4" id="KW-0863">Zinc-finger</keyword>
<evidence type="ECO:0000256" key="5">
    <source>
        <dbReference type="SAM" id="MobiDB-lite"/>
    </source>
</evidence>
<dbReference type="EMBL" id="JAAGAX010000016">
    <property type="protein sequence ID" value="KAF2289557.1"/>
    <property type="molecule type" value="Genomic_DNA"/>
</dbReference>
<feature type="zinc finger region" description="TRAF-type" evidence="4">
    <location>
        <begin position="216"/>
        <end position="272"/>
    </location>
</feature>
<accession>A0A6A6KLA6</accession>
<dbReference type="InterPro" id="IPR013083">
    <property type="entry name" value="Znf_RING/FYVE/PHD"/>
</dbReference>
<dbReference type="PROSITE" id="PS50145">
    <property type="entry name" value="ZF_TRAF"/>
    <property type="match status" value="1"/>
</dbReference>
<name>A0A6A6KLA6_HEVBR</name>
<dbReference type="SUPFAM" id="SSF49599">
    <property type="entry name" value="TRAF domain-like"/>
    <property type="match status" value="1"/>
</dbReference>
<comment type="caution">
    <text evidence="7">The sequence shown here is derived from an EMBL/GenBank/DDBJ whole genome shotgun (WGS) entry which is preliminary data.</text>
</comment>
<proteinExistence type="predicted"/>
<keyword evidence="1 4" id="KW-0479">Metal-binding</keyword>
<evidence type="ECO:0000313" key="7">
    <source>
        <dbReference type="EMBL" id="KAF2289557.1"/>
    </source>
</evidence>